<feature type="transmembrane region" description="Helical" evidence="5">
    <location>
        <begin position="325"/>
        <end position="347"/>
    </location>
</feature>
<keyword evidence="8" id="KW-1185">Reference proteome</keyword>
<accession>S9WKA2</accession>
<protein>
    <submittedName>
        <fullName evidence="7">Transmembrane amino acid transporter protein/Tryptophan/tyrosine permease family, putative</fullName>
    </submittedName>
</protein>
<feature type="domain" description="Amino acid transporter transmembrane" evidence="6">
    <location>
        <begin position="101"/>
        <end position="494"/>
    </location>
</feature>
<keyword evidence="2 5" id="KW-0812">Transmembrane</keyword>
<feature type="transmembrane region" description="Helical" evidence="5">
    <location>
        <begin position="411"/>
        <end position="429"/>
    </location>
</feature>
<dbReference type="OrthoDB" id="28208at2759"/>
<feature type="transmembrane region" description="Helical" evidence="5">
    <location>
        <begin position="221"/>
        <end position="240"/>
    </location>
</feature>
<proteinExistence type="predicted"/>
<reference evidence="7 8" key="1">
    <citation type="submission" date="2020-08" db="EMBL/GenBank/DDBJ databases">
        <authorList>
            <person name="Newling K."/>
            <person name="Davey J."/>
            <person name="Forrester S."/>
        </authorList>
    </citation>
    <scope>NUCLEOTIDE SEQUENCE [LARGE SCALE GENOMIC DNA]</scope>
    <source>
        <strain evidence="8">Crithidia deanei Carvalho (ATCC PRA-265)</strain>
    </source>
</reference>
<keyword evidence="4 5" id="KW-0472">Membrane</keyword>
<dbReference type="Gene3D" id="1.20.1740.10">
    <property type="entry name" value="Amino acid/polyamine transporter I"/>
    <property type="match status" value="1"/>
</dbReference>
<feature type="transmembrane region" description="Helical" evidence="5">
    <location>
        <begin position="176"/>
        <end position="197"/>
    </location>
</feature>
<dbReference type="GO" id="GO:0005737">
    <property type="term" value="C:cytoplasm"/>
    <property type="evidence" value="ECO:0007669"/>
    <property type="project" value="TreeGrafter"/>
</dbReference>
<feature type="transmembrane region" description="Helical" evidence="5">
    <location>
        <begin position="435"/>
        <end position="457"/>
    </location>
</feature>
<feature type="transmembrane region" description="Helical" evidence="5">
    <location>
        <begin position="469"/>
        <end position="488"/>
    </location>
</feature>
<dbReference type="GO" id="GO:0016020">
    <property type="term" value="C:membrane"/>
    <property type="evidence" value="ECO:0007669"/>
    <property type="project" value="UniProtKB-SubCell"/>
</dbReference>
<dbReference type="EMBL" id="LR877148">
    <property type="protein sequence ID" value="CAD2215264.1"/>
    <property type="molecule type" value="Genomic_DNA"/>
</dbReference>
<evidence type="ECO:0000313" key="8">
    <source>
        <dbReference type="Proteomes" id="UP000515908"/>
    </source>
</evidence>
<sequence length="502" mass="55387">MMPCTLSFPPSLSYFGRVFLLFSSTYTNRHYLKMSSKFLEEFEHETTIENGITVNAEKQLTEPVDGAFESASKTTSPHTEELRPAKPNPFSVCLGHIIPHGGVLSGMFNLASVTLGAGIMSIPSSFNTSGMIMAIIYLVVVTILTVYSITLLVTASEKSGLRSFESLARGLFGRGGDFFVAFLMWLLCFGGAIGYVVGIGDVFTAFFQHESAPKFLREGDGGRRVFTSVVWILFMLPLVLPKHVNSLRYVSAIGVCFIIFFVICVIIHSGQFIAKNGFPQDLVMFRSGNQAISGLSLFMFAYLCQVNCFKIFYEMKKPSVKKMTIEAGLSCGICCLMYFLTGFFGYANFGANLTGNALKYYNPYSSPMFFVCFIGFIVKLCAAFSLNMLACRTAIFQVLHWDVETMPYWKHTLISVPFAVAALILGLFLPDISVVFGLVGAFCGGFIGFLFPALFVMYSGNWSLKTVGLFHYLATYFLMICGVIAVVWGTGSTILETVIKYS</sequence>
<feature type="transmembrane region" description="Helical" evidence="5">
    <location>
        <begin position="367"/>
        <end position="390"/>
    </location>
</feature>
<dbReference type="VEuPathDB" id="TriTrypDB:ADEAN_000271900"/>
<gene>
    <name evidence="7" type="ORF">ADEAN_000271900</name>
</gene>
<name>S9WKA2_9TRYP</name>
<evidence type="ECO:0000256" key="2">
    <source>
        <dbReference type="ARBA" id="ARBA00022692"/>
    </source>
</evidence>
<feature type="transmembrane region" description="Helical" evidence="5">
    <location>
        <begin position="252"/>
        <end position="274"/>
    </location>
</feature>
<comment type="subcellular location">
    <subcellularLocation>
        <location evidence="1">Membrane</location>
        <topology evidence="1">Multi-pass membrane protein</topology>
    </subcellularLocation>
</comment>
<evidence type="ECO:0000256" key="4">
    <source>
        <dbReference type="ARBA" id="ARBA00023136"/>
    </source>
</evidence>
<evidence type="ECO:0000313" key="7">
    <source>
        <dbReference type="EMBL" id="CAD2215264.1"/>
    </source>
</evidence>
<evidence type="ECO:0000259" key="6">
    <source>
        <dbReference type="Pfam" id="PF01490"/>
    </source>
</evidence>
<dbReference type="PANTHER" id="PTHR22950:SF690">
    <property type="entry name" value="ACID TRANSPORTER, PUTATIVE-RELATED"/>
    <property type="match status" value="1"/>
</dbReference>
<feature type="transmembrane region" description="Helical" evidence="5">
    <location>
        <begin position="294"/>
        <end position="313"/>
    </location>
</feature>
<feature type="transmembrane region" description="Helical" evidence="5">
    <location>
        <begin position="132"/>
        <end position="155"/>
    </location>
</feature>
<evidence type="ECO:0000256" key="1">
    <source>
        <dbReference type="ARBA" id="ARBA00004141"/>
    </source>
</evidence>
<organism evidence="7 8">
    <name type="scientific">Angomonas deanei</name>
    <dbReference type="NCBI Taxonomy" id="59799"/>
    <lineage>
        <taxon>Eukaryota</taxon>
        <taxon>Discoba</taxon>
        <taxon>Euglenozoa</taxon>
        <taxon>Kinetoplastea</taxon>
        <taxon>Metakinetoplastina</taxon>
        <taxon>Trypanosomatida</taxon>
        <taxon>Trypanosomatidae</taxon>
        <taxon>Strigomonadinae</taxon>
        <taxon>Angomonas</taxon>
    </lineage>
</organism>
<dbReference type="AlphaFoldDB" id="S9WKA2"/>
<dbReference type="InterPro" id="IPR013057">
    <property type="entry name" value="AA_transpt_TM"/>
</dbReference>
<evidence type="ECO:0000256" key="3">
    <source>
        <dbReference type="ARBA" id="ARBA00022989"/>
    </source>
</evidence>
<dbReference type="Proteomes" id="UP000515908">
    <property type="component" value="Chromosome 04"/>
</dbReference>
<dbReference type="Pfam" id="PF01490">
    <property type="entry name" value="Aa_trans"/>
    <property type="match status" value="1"/>
</dbReference>
<keyword evidence="3 5" id="KW-1133">Transmembrane helix</keyword>
<dbReference type="GO" id="GO:0015179">
    <property type="term" value="F:L-amino acid transmembrane transporter activity"/>
    <property type="evidence" value="ECO:0007669"/>
    <property type="project" value="TreeGrafter"/>
</dbReference>
<evidence type="ECO:0000256" key="5">
    <source>
        <dbReference type="SAM" id="Phobius"/>
    </source>
</evidence>
<dbReference type="PANTHER" id="PTHR22950">
    <property type="entry name" value="AMINO ACID TRANSPORTER"/>
    <property type="match status" value="1"/>
</dbReference>